<evidence type="ECO:0000313" key="1">
    <source>
        <dbReference type="EMBL" id="RHW43611.1"/>
    </source>
</evidence>
<dbReference type="PANTHER" id="PTHR35788:SF1">
    <property type="entry name" value="EXPORTED PROTEIN"/>
    <property type="match status" value="1"/>
</dbReference>
<keyword evidence="2" id="KW-1185">Reference proteome</keyword>
<dbReference type="Proteomes" id="UP000284416">
    <property type="component" value="Unassembled WGS sequence"/>
</dbReference>
<dbReference type="PANTHER" id="PTHR35788">
    <property type="entry name" value="EXPORTED PROTEIN-RELATED"/>
    <property type="match status" value="1"/>
</dbReference>
<dbReference type="InterPro" id="IPR007391">
    <property type="entry name" value="Vancomycin_resist_VanW"/>
</dbReference>
<gene>
    <name evidence="1" type="ORF">D1B31_01585</name>
</gene>
<organism evidence="1 2">
    <name type="scientific">Neobacillus notoginsengisoli</name>
    <dbReference type="NCBI Taxonomy" id="1578198"/>
    <lineage>
        <taxon>Bacteria</taxon>
        <taxon>Bacillati</taxon>
        <taxon>Bacillota</taxon>
        <taxon>Bacilli</taxon>
        <taxon>Bacillales</taxon>
        <taxon>Bacillaceae</taxon>
        <taxon>Neobacillus</taxon>
    </lineage>
</organism>
<protein>
    <recommendedName>
        <fullName evidence="3">Vancomycin resistance protein</fullName>
    </recommendedName>
</protein>
<dbReference type="OrthoDB" id="9813301at2"/>
<name>A0A417Z1G7_9BACI</name>
<dbReference type="EMBL" id="QWEG01000001">
    <property type="protein sequence ID" value="RHW43611.1"/>
    <property type="molecule type" value="Genomic_DNA"/>
</dbReference>
<evidence type="ECO:0000313" key="2">
    <source>
        <dbReference type="Proteomes" id="UP000284416"/>
    </source>
</evidence>
<dbReference type="AlphaFoldDB" id="A0A417Z1G7"/>
<dbReference type="Pfam" id="PF04294">
    <property type="entry name" value="VanW"/>
    <property type="match status" value="1"/>
</dbReference>
<accession>A0A417Z1G7</accession>
<evidence type="ECO:0008006" key="3">
    <source>
        <dbReference type="Google" id="ProtNLM"/>
    </source>
</evidence>
<sequence>MEYGTNNEQYQKEIEKWASELARGNDGQPGYDQRGSLDRIDAKGNIIKGKPRIILEEAELVASVMNASAEGGDVVLPVYTTESNYEAEDAAHLGEVLVASYTTHFDGGVAGRSKNIELSANAINNVIVGVGDIFSFNTTVGPSDEAHGYQPAKEIVNKQLVMGIGGGICQTSSTLFNAVDQLGVEYVEWHHHSLNIGYVPKGRDATVSYGGKDFQFKNTSGAPVLVKTVYKRGSLTVEIRTASKYKGSIKKRV</sequence>
<proteinExistence type="predicted"/>
<reference evidence="1 2" key="1">
    <citation type="journal article" date="2017" name="Int. J. Syst. Evol. Microbiol.">
        <title>Bacillus notoginsengisoli sp. nov., a novel bacterium isolated from the rhizosphere of Panax notoginseng.</title>
        <authorList>
            <person name="Zhang M.Y."/>
            <person name="Cheng J."/>
            <person name="Cai Y."/>
            <person name="Zhang T.Y."/>
            <person name="Wu Y.Y."/>
            <person name="Manikprabhu D."/>
            <person name="Li W.J."/>
            <person name="Zhang Y.X."/>
        </authorList>
    </citation>
    <scope>NUCLEOTIDE SEQUENCE [LARGE SCALE GENOMIC DNA]</scope>
    <source>
        <strain evidence="1 2">JCM 30743</strain>
    </source>
</reference>
<dbReference type="InterPro" id="IPR052913">
    <property type="entry name" value="Glycopeptide_resist_protein"/>
</dbReference>
<comment type="caution">
    <text evidence="1">The sequence shown here is derived from an EMBL/GenBank/DDBJ whole genome shotgun (WGS) entry which is preliminary data.</text>
</comment>